<dbReference type="InterPro" id="IPR050832">
    <property type="entry name" value="Bact_Acetyltransf"/>
</dbReference>
<evidence type="ECO:0000259" key="4">
    <source>
        <dbReference type="PROSITE" id="PS51186"/>
    </source>
</evidence>
<name>A0A9D2L5U5_9FIRM</name>
<accession>A0A9D2L5U5</accession>
<feature type="domain" description="N-acetyltransferase" evidence="4">
    <location>
        <begin position="6"/>
        <end position="150"/>
    </location>
</feature>
<evidence type="ECO:0000256" key="1">
    <source>
        <dbReference type="ARBA" id="ARBA00022679"/>
    </source>
</evidence>
<comment type="function">
    <text evidence="3">Acetylates the N-terminal alanine of ribosomal protein bS18.</text>
</comment>
<dbReference type="InterPro" id="IPR006464">
    <property type="entry name" value="AcTrfase_RimI/Ard1"/>
</dbReference>
<keyword evidence="1" id="KW-0808">Transferase</keyword>
<dbReference type="InterPro" id="IPR016181">
    <property type="entry name" value="Acyl_CoA_acyltransferase"/>
</dbReference>
<organism evidence="5 6">
    <name type="scientific">Candidatus Enterocloster faecavium</name>
    <dbReference type="NCBI Taxonomy" id="2838560"/>
    <lineage>
        <taxon>Bacteria</taxon>
        <taxon>Bacillati</taxon>
        <taxon>Bacillota</taxon>
        <taxon>Clostridia</taxon>
        <taxon>Lachnospirales</taxon>
        <taxon>Lachnospiraceae</taxon>
        <taxon>Enterocloster</taxon>
    </lineage>
</organism>
<keyword evidence="5" id="KW-0687">Ribonucleoprotein</keyword>
<keyword evidence="5" id="KW-0689">Ribosomal protein</keyword>
<comment type="similarity">
    <text evidence="3">Belongs to the acetyltransferase family. RimI subfamily.</text>
</comment>
<protein>
    <recommendedName>
        <fullName evidence="3">[Ribosomal protein bS18]-alanine N-acetyltransferase</fullName>
        <ecNumber evidence="3">2.3.1.266</ecNumber>
    </recommendedName>
</protein>
<dbReference type="GO" id="GO:0008999">
    <property type="term" value="F:protein-N-terminal-alanine acetyltransferase activity"/>
    <property type="evidence" value="ECO:0007669"/>
    <property type="project" value="UniProtKB-EC"/>
</dbReference>
<evidence type="ECO:0000256" key="2">
    <source>
        <dbReference type="ARBA" id="ARBA00023315"/>
    </source>
</evidence>
<dbReference type="CDD" id="cd04301">
    <property type="entry name" value="NAT_SF"/>
    <property type="match status" value="1"/>
</dbReference>
<comment type="subcellular location">
    <subcellularLocation>
        <location evidence="3">Cytoplasm</location>
    </subcellularLocation>
</comment>
<keyword evidence="2" id="KW-0012">Acyltransferase</keyword>
<dbReference type="Gene3D" id="3.40.630.30">
    <property type="match status" value="1"/>
</dbReference>
<reference evidence="5" key="1">
    <citation type="journal article" date="2021" name="PeerJ">
        <title>Extensive microbial diversity within the chicken gut microbiome revealed by metagenomics and culture.</title>
        <authorList>
            <person name="Gilroy R."/>
            <person name="Ravi A."/>
            <person name="Getino M."/>
            <person name="Pursley I."/>
            <person name="Horton D.L."/>
            <person name="Alikhan N.F."/>
            <person name="Baker D."/>
            <person name="Gharbi K."/>
            <person name="Hall N."/>
            <person name="Watson M."/>
            <person name="Adriaenssens E.M."/>
            <person name="Foster-Nyarko E."/>
            <person name="Jarju S."/>
            <person name="Secka A."/>
            <person name="Antonio M."/>
            <person name="Oren A."/>
            <person name="Chaudhuri R.R."/>
            <person name="La Ragione R."/>
            <person name="Hildebrand F."/>
            <person name="Pallen M.J."/>
        </authorList>
    </citation>
    <scope>NUCLEOTIDE SEQUENCE</scope>
    <source>
        <strain evidence="5">CHK188-4685</strain>
    </source>
</reference>
<sequence length="150" mass="17123">MMHQQGEVRPMTAADLEGVAHLEEVCFSESWSESLLRSGLDCSLDTYLVYALGEQVLGYCVFRSLGDEGELQRIAVEPESQGQGIARKLMEVMVTLARMKGVRQMSLEVRESNRRARNLYESCGFSQEAVRRGYYHNPKEDALIMWNRQI</sequence>
<dbReference type="EMBL" id="DWYS01000017">
    <property type="protein sequence ID" value="HJB06519.1"/>
    <property type="molecule type" value="Genomic_DNA"/>
</dbReference>
<gene>
    <name evidence="5" type="primary">rimI</name>
    <name evidence="5" type="ORF">H9716_01485</name>
</gene>
<dbReference type="InterPro" id="IPR000182">
    <property type="entry name" value="GNAT_dom"/>
</dbReference>
<dbReference type="SUPFAM" id="SSF55729">
    <property type="entry name" value="Acyl-CoA N-acyltransferases (Nat)"/>
    <property type="match status" value="1"/>
</dbReference>
<dbReference type="EC" id="2.3.1.266" evidence="3"/>
<dbReference type="AlphaFoldDB" id="A0A9D2L5U5"/>
<evidence type="ECO:0000313" key="6">
    <source>
        <dbReference type="Proteomes" id="UP000886804"/>
    </source>
</evidence>
<dbReference type="PANTHER" id="PTHR43877">
    <property type="entry name" value="AMINOALKYLPHOSPHONATE N-ACETYLTRANSFERASE-RELATED-RELATED"/>
    <property type="match status" value="1"/>
</dbReference>
<dbReference type="Pfam" id="PF00583">
    <property type="entry name" value="Acetyltransf_1"/>
    <property type="match status" value="1"/>
</dbReference>
<comment type="catalytic activity">
    <reaction evidence="3">
        <text>N-terminal L-alanyl-[ribosomal protein bS18] + acetyl-CoA = N-terminal N(alpha)-acetyl-L-alanyl-[ribosomal protein bS18] + CoA + H(+)</text>
        <dbReference type="Rhea" id="RHEA:43756"/>
        <dbReference type="Rhea" id="RHEA-COMP:10676"/>
        <dbReference type="Rhea" id="RHEA-COMP:10677"/>
        <dbReference type="ChEBI" id="CHEBI:15378"/>
        <dbReference type="ChEBI" id="CHEBI:57287"/>
        <dbReference type="ChEBI" id="CHEBI:57288"/>
        <dbReference type="ChEBI" id="CHEBI:64718"/>
        <dbReference type="ChEBI" id="CHEBI:83683"/>
        <dbReference type="EC" id="2.3.1.266"/>
    </reaction>
</comment>
<evidence type="ECO:0000313" key="5">
    <source>
        <dbReference type="EMBL" id="HJB06519.1"/>
    </source>
</evidence>
<proteinExistence type="inferred from homology"/>
<dbReference type="Proteomes" id="UP000886804">
    <property type="component" value="Unassembled WGS sequence"/>
</dbReference>
<evidence type="ECO:0000256" key="3">
    <source>
        <dbReference type="RuleBase" id="RU363094"/>
    </source>
</evidence>
<reference evidence="5" key="2">
    <citation type="submission" date="2021-04" db="EMBL/GenBank/DDBJ databases">
        <authorList>
            <person name="Gilroy R."/>
        </authorList>
    </citation>
    <scope>NUCLEOTIDE SEQUENCE</scope>
    <source>
        <strain evidence="5">CHK188-4685</strain>
    </source>
</reference>
<keyword evidence="3" id="KW-0963">Cytoplasm</keyword>
<dbReference type="PROSITE" id="PS51186">
    <property type="entry name" value="GNAT"/>
    <property type="match status" value="1"/>
</dbReference>
<comment type="caution">
    <text evidence="5">The sequence shown here is derived from an EMBL/GenBank/DDBJ whole genome shotgun (WGS) entry which is preliminary data.</text>
</comment>
<dbReference type="GO" id="GO:0005840">
    <property type="term" value="C:ribosome"/>
    <property type="evidence" value="ECO:0007669"/>
    <property type="project" value="UniProtKB-KW"/>
</dbReference>
<dbReference type="NCBIfam" id="TIGR01575">
    <property type="entry name" value="rimI"/>
    <property type="match status" value="1"/>
</dbReference>
<dbReference type="GO" id="GO:0005737">
    <property type="term" value="C:cytoplasm"/>
    <property type="evidence" value="ECO:0007669"/>
    <property type="project" value="UniProtKB-SubCell"/>
</dbReference>